<gene>
    <name evidence="7" type="ORF">SCAR479_10471</name>
</gene>
<dbReference type="SMART" id="SM00906">
    <property type="entry name" value="Fungal_trans"/>
    <property type="match status" value="1"/>
</dbReference>
<sequence>MGQKLNLGGSPYSAPPFDDDEVYPVRWKCESAIGEIPDFNDLPSLEDAHYLFSTVKFHLGQIFRILDEKAFIAGLESFYRNRSSPGRPDQPRLWLLQYFLVLSFGRAFVSQSKVPGEPPGWKYFARAMSLMPDYASLAKDVLKGIDVLVLTGLYLYSIDHRESAQVFVCQAIRMAQLEGLHTQLPEEALGIETVTRCRDLWWTLYVIDRHFSSSLGLPMTVKDEDTTTLLDRPGATLHSDPMLSLQVRLSRVHSFILSTIYKSEKTPLSHFLESTRFVLHSPAGHAQEIEKIIHINLHASVQAMSRGTRHITLLYHQCVIMATRPLLLSVLTELLEKLNQGREDWKSLLHLTKTLISTGIKSASKTIQIISEDDNISAFLIFNLEFLFGAAIHLTMANAIFPDFAESQPFHDRDAAHLLFDEMVNKGNKVAKARKAHLSHLELLFDELARKVQQQGLQPPTLFGPCRDLRVETGGPDYENQQQASILHIRPQQQEIQLQIERGLAIGDESASRTTVAGPSMMPSPIATAHTVSTFPDRLQSPGNIGFLDNIGISSDDFFNIVDQMVYPEFTNFDILDP</sequence>
<reference evidence="7 8" key="1">
    <citation type="submission" date="2024-02" db="EMBL/GenBank/DDBJ databases">
        <title>First draft genome assembly of two strains of Seiridium cardinale.</title>
        <authorList>
            <person name="Emiliani G."/>
            <person name="Scali E."/>
        </authorList>
    </citation>
    <scope>NUCLEOTIDE SEQUENCE [LARGE SCALE GENOMIC DNA]</scope>
    <source>
        <strain evidence="7 8">BM-138-000479</strain>
    </source>
</reference>
<dbReference type="PANTHER" id="PTHR47540">
    <property type="entry name" value="THIAMINE REPRESSIBLE GENES REGULATORY PROTEIN THI5"/>
    <property type="match status" value="1"/>
</dbReference>
<dbReference type="CDD" id="cd12148">
    <property type="entry name" value="fungal_TF_MHR"/>
    <property type="match status" value="1"/>
</dbReference>
<dbReference type="PANTHER" id="PTHR47540:SF6">
    <property type="entry name" value="ZN(II)2CYS6 TRANSCRIPTION FACTOR (EUROFUNG)"/>
    <property type="match status" value="1"/>
</dbReference>
<keyword evidence="8" id="KW-1185">Reference proteome</keyword>
<evidence type="ECO:0000313" key="8">
    <source>
        <dbReference type="Proteomes" id="UP001465668"/>
    </source>
</evidence>
<dbReference type="Pfam" id="PF04082">
    <property type="entry name" value="Fungal_trans"/>
    <property type="match status" value="1"/>
</dbReference>
<evidence type="ECO:0000256" key="4">
    <source>
        <dbReference type="ARBA" id="ARBA00023163"/>
    </source>
</evidence>
<evidence type="ECO:0000256" key="1">
    <source>
        <dbReference type="ARBA" id="ARBA00004123"/>
    </source>
</evidence>
<dbReference type="InterPro" id="IPR051711">
    <property type="entry name" value="Stress_Response_Reg"/>
</dbReference>
<proteinExistence type="predicted"/>
<accession>A0ABR2XG47</accession>
<organism evidence="7 8">
    <name type="scientific">Seiridium cardinale</name>
    <dbReference type="NCBI Taxonomy" id="138064"/>
    <lineage>
        <taxon>Eukaryota</taxon>
        <taxon>Fungi</taxon>
        <taxon>Dikarya</taxon>
        <taxon>Ascomycota</taxon>
        <taxon>Pezizomycotina</taxon>
        <taxon>Sordariomycetes</taxon>
        <taxon>Xylariomycetidae</taxon>
        <taxon>Amphisphaeriales</taxon>
        <taxon>Sporocadaceae</taxon>
        <taxon>Seiridium</taxon>
    </lineage>
</organism>
<keyword evidence="3" id="KW-0238">DNA-binding</keyword>
<keyword evidence="5" id="KW-0539">Nucleus</keyword>
<dbReference type="InterPro" id="IPR007219">
    <property type="entry name" value="XnlR_reg_dom"/>
</dbReference>
<dbReference type="Proteomes" id="UP001465668">
    <property type="component" value="Unassembled WGS sequence"/>
</dbReference>
<comment type="subcellular location">
    <subcellularLocation>
        <location evidence="1">Nucleus</location>
    </subcellularLocation>
</comment>
<feature type="domain" description="Xylanolytic transcriptional activator regulatory" evidence="6">
    <location>
        <begin position="164"/>
        <end position="237"/>
    </location>
</feature>
<evidence type="ECO:0000256" key="2">
    <source>
        <dbReference type="ARBA" id="ARBA00023015"/>
    </source>
</evidence>
<dbReference type="EMBL" id="JARVKM010000057">
    <property type="protein sequence ID" value="KAK9772786.1"/>
    <property type="molecule type" value="Genomic_DNA"/>
</dbReference>
<keyword evidence="2" id="KW-0805">Transcription regulation</keyword>
<protein>
    <submittedName>
        <fullName evidence="7">Zn(II)2Cys6 transcription factor</fullName>
    </submittedName>
</protein>
<comment type="caution">
    <text evidence="7">The sequence shown here is derived from an EMBL/GenBank/DDBJ whole genome shotgun (WGS) entry which is preliminary data.</text>
</comment>
<evidence type="ECO:0000313" key="7">
    <source>
        <dbReference type="EMBL" id="KAK9772786.1"/>
    </source>
</evidence>
<evidence type="ECO:0000256" key="3">
    <source>
        <dbReference type="ARBA" id="ARBA00023125"/>
    </source>
</evidence>
<name>A0ABR2XG47_9PEZI</name>
<evidence type="ECO:0000256" key="5">
    <source>
        <dbReference type="ARBA" id="ARBA00023242"/>
    </source>
</evidence>
<keyword evidence="4" id="KW-0804">Transcription</keyword>
<evidence type="ECO:0000259" key="6">
    <source>
        <dbReference type="SMART" id="SM00906"/>
    </source>
</evidence>